<evidence type="ECO:0000313" key="1">
    <source>
        <dbReference type="EMBL" id="GAI00378.1"/>
    </source>
</evidence>
<protein>
    <recommendedName>
        <fullName evidence="2">HTH iclR-type domain-containing protein</fullName>
    </recommendedName>
</protein>
<accession>X1K1I1</accession>
<evidence type="ECO:0008006" key="2">
    <source>
        <dbReference type="Google" id="ProtNLM"/>
    </source>
</evidence>
<reference evidence="1" key="1">
    <citation type="journal article" date="2014" name="Front. Microbiol.">
        <title>High frequency of phylogenetically diverse reductive dehalogenase-homologous genes in deep subseafloor sedimentary metagenomes.</title>
        <authorList>
            <person name="Kawai M."/>
            <person name="Futagami T."/>
            <person name="Toyoda A."/>
            <person name="Takaki Y."/>
            <person name="Nishi S."/>
            <person name="Hori S."/>
            <person name="Arai W."/>
            <person name="Tsubouchi T."/>
            <person name="Morono Y."/>
            <person name="Uchiyama I."/>
            <person name="Ito T."/>
            <person name="Fujiyama A."/>
            <person name="Inagaki F."/>
            <person name="Takami H."/>
        </authorList>
    </citation>
    <scope>NUCLEOTIDE SEQUENCE</scope>
    <source>
        <strain evidence="1">Expedition CK06-06</strain>
    </source>
</reference>
<sequence length="94" mass="10657">MGRKKKITWGLIRKGIDHEWRPAREIARKIGANHSYLARLLSNAAALGLVEKSKKRYRCPVCGAAFDEVKRVDNMYPLFRLPPGPAEKKRGAAR</sequence>
<organism evidence="1">
    <name type="scientific">marine sediment metagenome</name>
    <dbReference type="NCBI Taxonomy" id="412755"/>
    <lineage>
        <taxon>unclassified sequences</taxon>
        <taxon>metagenomes</taxon>
        <taxon>ecological metagenomes</taxon>
    </lineage>
</organism>
<name>X1K1I1_9ZZZZ</name>
<proteinExistence type="predicted"/>
<dbReference type="AlphaFoldDB" id="X1K1I1"/>
<dbReference type="InterPro" id="IPR036388">
    <property type="entry name" value="WH-like_DNA-bd_sf"/>
</dbReference>
<comment type="caution">
    <text evidence="1">The sequence shown here is derived from an EMBL/GenBank/DDBJ whole genome shotgun (WGS) entry which is preliminary data.</text>
</comment>
<dbReference type="Gene3D" id="1.10.10.10">
    <property type="entry name" value="Winged helix-like DNA-binding domain superfamily/Winged helix DNA-binding domain"/>
    <property type="match status" value="1"/>
</dbReference>
<dbReference type="EMBL" id="BARV01001812">
    <property type="protein sequence ID" value="GAI00378.1"/>
    <property type="molecule type" value="Genomic_DNA"/>
</dbReference>
<gene>
    <name evidence="1" type="ORF">S06H3_05002</name>
</gene>